<proteinExistence type="predicted"/>
<dbReference type="InterPro" id="IPR002110">
    <property type="entry name" value="Ankyrin_rpt"/>
</dbReference>
<dbReference type="PRINTS" id="PR01415">
    <property type="entry name" value="ANKYRIN"/>
</dbReference>
<dbReference type="GeneID" id="14918231"/>
<evidence type="ECO:0000313" key="6">
    <source>
        <dbReference type="EMBL" id="ELR17443.1"/>
    </source>
</evidence>
<dbReference type="PROSITE" id="PS50297">
    <property type="entry name" value="ANK_REP_REGION"/>
    <property type="match status" value="1"/>
</dbReference>
<feature type="region of interest" description="Disordered" evidence="5">
    <location>
        <begin position="50"/>
        <end position="89"/>
    </location>
</feature>
<dbReference type="OrthoDB" id="4772757at2759"/>
<evidence type="ECO:0000256" key="2">
    <source>
        <dbReference type="ARBA" id="ARBA00023043"/>
    </source>
</evidence>
<feature type="coiled-coil region" evidence="4">
    <location>
        <begin position="312"/>
        <end position="339"/>
    </location>
</feature>
<dbReference type="Pfam" id="PF12796">
    <property type="entry name" value="Ank_2"/>
    <property type="match status" value="1"/>
</dbReference>
<dbReference type="RefSeq" id="XP_004339456.1">
    <property type="nucleotide sequence ID" value="XM_004339408.1"/>
</dbReference>
<evidence type="ECO:0000256" key="5">
    <source>
        <dbReference type="SAM" id="MobiDB-lite"/>
    </source>
</evidence>
<accession>L8GY09</accession>
<evidence type="ECO:0000256" key="3">
    <source>
        <dbReference type="PROSITE-ProRule" id="PRU00023"/>
    </source>
</evidence>
<dbReference type="SMART" id="SM00248">
    <property type="entry name" value="ANK"/>
    <property type="match status" value="5"/>
</dbReference>
<dbReference type="InterPro" id="IPR036770">
    <property type="entry name" value="Ankyrin_rpt-contain_sf"/>
</dbReference>
<evidence type="ECO:0000313" key="7">
    <source>
        <dbReference type="Proteomes" id="UP000011083"/>
    </source>
</evidence>
<name>L8GY09_ACACF</name>
<dbReference type="PANTHER" id="PTHR24198">
    <property type="entry name" value="ANKYRIN REPEAT AND PROTEIN KINASE DOMAIN-CONTAINING PROTEIN"/>
    <property type="match status" value="1"/>
</dbReference>
<dbReference type="Pfam" id="PF00023">
    <property type="entry name" value="Ank"/>
    <property type="match status" value="1"/>
</dbReference>
<dbReference type="PANTHER" id="PTHR24198:SF165">
    <property type="entry name" value="ANKYRIN REPEAT-CONTAINING PROTEIN-RELATED"/>
    <property type="match status" value="1"/>
</dbReference>
<feature type="repeat" description="ANK" evidence="3">
    <location>
        <begin position="298"/>
        <end position="321"/>
    </location>
</feature>
<dbReference type="Proteomes" id="UP000011083">
    <property type="component" value="Unassembled WGS sequence"/>
</dbReference>
<evidence type="ECO:0000256" key="1">
    <source>
        <dbReference type="ARBA" id="ARBA00022737"/>
    </source>
</evidence>
<keyword evidence="7" id="KW-1185">Reference proteome</keyword>
<evidence type="ECO:0000256" key="4">
    <source>
        <dbReference type="SAM" id="Coils"/>
    </source>
</evidence>
<dbReference type="AlphaFoldDB" id="L8GY09"/>
<dbReference type="VEuPathDB" id="AmoebaDB:ACA1_061850"/>
<dbReference type="KEGG" id="acan:ACA1_061850"/>
<keyword evidence="4" id="KW-0175">Coiled coil</keyword>
<gene>
    <name evidence="6" type="ORF">ACA1_061850</name>
</gene>
<dbReference type="PROSITE" id="PS50088">
    <property type="entry name" value="ANK_REPEAT"/>
    <property type="match status" value="1"/>
</dbReference>
<feature type="compositionally biased region" description="Acidic residues" evidence="5">
    <location>
        <begin position="68"/>
        <end position="87"/>
    </location>
</feature>
<keyword evidence="2 3" id="KW-0040">ANK repeat</keyword>
<protein>
    <submittedName>
        <fullName evidence="6">Nkyrin repeat and KH domain containing protein</fullName>
    </submittedName>
</protein>
<keyword evidence="1" id="KW-0677">Repeat</keyword>
<dbReference type="SUPFAM" id="SSF48403">
    <property type="entry name" value="Ankyrin repeat"/>
    <property type="match status" value="1"/>
</dbReference>
<sequence length="493" mass="54333">MEPGGDGAQLLPDELWLEAGGVMLACRRFYGIFTTSTLWRRYHEAMLGGPLQPVGPDPSSSSYFNSDGEGENDDFDQSDDDLEDDNDLSERREERIIDVVSFPRFARDEWQQALLWKTHKVEHQRSDEAKLVWAARLGCHQLVARLLDDMLDRHASLRRERSALTSSLPEDEDSEEGQLLRMLCRGLEAACWANSVPTARVLLAYGAAPVQCGYLGVKREAIVEAAEHGNVELMELLIANGALSERWSFANFLPGRPLLAACWAGKTEAVECLMRHEVMCVASKNEFIERWGVSVDLEGVSPLCMAARRGHLNVVSLLLSRLQDELNESEKQNALLSAAKESRNDVIVHLLVHGGVTGDIASLCAYIKGKSFDYATFEVLLAGVDEESLRAANVCWAIFKSKRIVGGSDGKKVCELLLAKGADINCTSTTAVLTPLAHAVVKDNVEVAETLLQCGADPNLSVLGEANLLCIAQKLQRHRIVDLLSKYIRHPSP</sequence>
<organism evidence="6 7">
    <name type="scientific">Acanthamoeba castellanii (strain ATCC 30010 / Neff)</name>
    <dbReference type="NCBI Taxonomy" id="1257118"/>
    <lineage>
        <taxon>Eukaryota</taxon>
        <taxon>Amoebozoa</taxon>
        <taxon>Discosea</taxon>
        <taxon>Longamoebia</taxon>
        <taxon>Centramoebida</taxon>
        <taxon>Acanthamoebidae</taxon>
        <taxon>Acanthamoeba</taxon>
    </lineage>
</organism>
<reference evidence="6 7" key="1">
    <citation type="journal article" date="2013" name="Genome Biol.">
        <title>Genome of Acanthamoeba castellanii highlights extensive lateral gene transfer and early evolution of tyrosine kinase signaling.</title>
        <authorList>
            <person name="Clarke M."/>
            <person name="Lohan A.J."/>
            <person name="Liu B."/>
            <person name="Lagkouvardos I."/>
            <person name="Roy S."/>
            <person name="Zafar N."/>
            <person name="Bertelli C."/>
            <person name="Schilde C."/>
            <person name="Kianianmomeni A."/>
            <person name="Burglin T.R."/>
            <person name="Frech C."/>
            <person name="Turcotte B."/>
            <person name="Kopec K.O."/>
            <person name="Synnott J.M."/>
            <person name="Choo C."/>
            <person name="Paponov I."/>
            <person name="Finkler A."/>
            <person name="Soon Heng Tan C."/>
            <person name="Hutchins A.P."/>
            <person name="Weinmeier T."/>
            <person name="Rattei T."/>
            <person name="Chu J.S."/>
            <person name="Gimenez G."/>
            <person name="Irimia M."/>
            <person name="Rigden D.J."/>
            <person name="Fitzpatrick D.A."/>
            <person name="Lorenzo-Morales J."/>
            <person name="Bateman A."/>
            <person name="Chiu C.H."/>
            <person name="Tang P."/>
            <person name="Hegemann P."/>
            <person name="Fromm H."/>
            <person name="Raoult D."/>
            <person name="Greub G."/>
            <person name="Miranda-Saavedra D."/>
            <person name="Chen N."/>
            <person name="Nash P."/>
            <person name="Ginger M.L."/>
            <person name="Horn M."/>
            <person name="Schaap P."/>
            <person name="Caler L."/>
            <person name="Loftus B."/>
        </authorList>
    </citation>
    <scope>NUCLEOTIDE SEQUENCE [LARGE SCALE GENOMIC DNA]</scope>
    <source>
        <strain evidence="6 7">Neff</strain>
    </source>
</reference>
<dbReference type="EMBL" id="KB007974">
    <property type="protein sequence ID" value="ELR17443.1"/>
    <property type="molecule type" value="Genomic_DNA"/>
</dbReference>
<dbReference type="Gene3D" id="1.25.40.20">
    <property type="entry name" value="Ankyrin repeat-containing domain"/>
    <property type="match status" value="3"/>
</dbReference>